<dbReference type="GO" id="GO:0005524">
    <property type="term" value="F:ATP binding"/>
    <property type="evidence" value="ECO:0007669"/>
    <property type="project" value="InterPro"/>
</dbReference>
<dbReference type="SUPFAM" id="SSF52540">
    <property type="entry name" value="P-loop containing nucleoside triphosphate hydrolases"/>
    <property type="match status" value="1"/>
</dbReference>
<name>A0A7S3V4R0_9STRA</name>
<dbReference type="PANTHER" id="PTHR13710">
    <property type="entry name" value="DNA HELICASE RECQ FAMILY MEMBER"/>
    <property type="match status" value="1"/>
</dbReference>
<evidence type="ECO:0000256" key="2">
    <source>
        <dbReference type="ARBA" id="ARBA00023125"/>
    </source>
</evidence>
<evidence type="ECO:0000259" key="6">
    <source>
        <dbReference type="PROSITE" id="PS51192"/>
    </source>
</evidence>
<dbReference type="PROSITE" id="PS51192">
    <property type="entry name" value="HELICASE_ATP_BIND_1"/>
    <property type="match status" value="1"/>
</dbReference>
<reference evidence="7" key="1">
    <citation type="submission" date="2021-01" db="EMBL/GenBank/DDBJ databases">
        <authorList>
            <person name="Corre E."/>
            <person name="Pelletier E."/>
            <person name="Niang G."/>
            <person name="Scheremetjew M."/>
            <person name="Finn R."/>
            <person name="Kale V."/>
            <person name="Holt S."/>
            <person name="Cochrane G."/>
            <person name="Meng A."/>
            <person name="Brown T."/>
            <person name="Cohen L."/>
        </authorList>
    </citation>
    <scope>NUCLEOTIDE SEQUENCE</scope>
    <source>
        <strain evidence="7">MM31A-1</strain>
    </source>
</reference>
<dbReference type="GO" id="GO:0005737">
    <property type="term" value="C:cytoplasm"/>
    <property type="evidence" value="ECO:0007669"/>
    <property type="project" value="TreeGrafter"/>
</dbReference>
<evidence type="ECO:0000256" key="5">
    <source>
        <dbReference type="ARBA" id="ARBA00034808"/>
    </source>
</evidence>
<dbReference type="EC" id="5.6.2.4" evidence="5"/>
<organism evidence="7">
    <name type="scientific">Chaetoceros debilis</name>
    <dbReference type="NCBI Taxonomy" id="122233"/>
    <lineage>
        <taxon>Eukaryota</taxon>
        <taxon>Sar</taxon>
        <taxon>Stramenopiles</taxon>
        <taxon>Ochrophyta</taxon>
        <taxon>Bacillariophyta</taxon>
        <taxon>Coscinodiscophyceae</taxon>
        <taxon>Chaetocerotophycidae</taxon>
        <taxon>Chaetocerotales</taxon>
        <taxon>Chaetocerotaceae</taxon>
        <taxon>Chaetoceros</taxon>
    </lineage>
</organism>
<dbReference type="EMBL" id="HBIO01002347">
    <property type="protein sequence ID" value="CAE0456832.1"/>
    <property type="molecule type" value="Transcribed_RNA"/>
</dbReference>
<dbReference type="InterPro" id="IPR027417">
    <property type="entry name" value="P-loop_NTPase"/>
</dbReference>
<feature type="domain" description="Helicase ATP-binding" evidence="6">
    <location>
        <begin position="41"/>
        <end position="225"/>
    </location>
</feature>
<dbReference type="InterPro" id="IPR014001">
    <property type="entry name" value="Helicase_ATP-bd"/>
</dbReference>
<dbReference type="InterPro" id="IPR011545">
    <property type="entry name" value="DEAD/DEAH_box_helicase_dom"/>
</dbReference>
<sequence>MSTNTIDMSLYTSLFVTRCTSTFHLTSREWQVEVGAELIQSHLDAVPIRHLCVCPTGGGKSLVFQTVADVLGGVTIFICPLLSLGADQAKKLLSKTHLDCRSITAFHLDELSTDAIKKLKGFFQSAEYIKSTTSIIFFASPQAITKRYKPFIDYLIKCNLISFVVVDEIHLAVHFGSSFTKEFLLLKDSFFLKVNPNIPMAFFTATCSDFIQSSVEKMFGFEFNRSHWPSSSEMTPIHVKQRLFLIRITEMKRRRAKRSH</sequence>
<dbReference type="PANTHER" id="PTHR13710:SF105">
    <property type="entry name" value="ATP-DEPENDENT DNA HELICASE Q1"/>
    <property type="match status" value="1"/>
</dbReference>
<protein>
    <recommendedName>
        <fullName evidence="5">DNA 3'-5' helicase</fullName>
        <ecNumber evidence="5">5.6.2.4</ecNumber>
    </recommendedName>
</protein>
<dbReference type="GO" id="GO:0043138">
    <property type="term" value="F:3'-5' DNA helicase activity"/>
    <property type="evidence" value="ECO:0007669"/>
    <property type="project" value="UniProtKB-EC"/>
</dbReference>
<dbReference type="GO" id="GO:0000724">
    <property type="term" value="P:double-strand break repair via homologous recombination"/>
    <property type="evidence" value="ECO:0007669"/>
    <property type="project" value="TreeGrafter"/>
</dbReference>
<dbReference type="GO" id="GO:0009378">
    <property type="term" value="F:four-way junction helicase activity"/>
    <property type="evidence" value="ECO:0007669"/>
    <property type="project" value="TreeGrafter"/>
</dbReference>
<proteinExistence type="inferred from homology"/>
<evidence type="ECO:0000313" key="7">
    <source>
        <dbReference type="EMBL" id="CAE0456832.1"/>
    </source>
</evidence>
<comment type="catalytic activity">
    <reaction evidence="4">
        <text>Couples ATP hydrolysis with the unwinding of duplex DNA by translocating in the 3'-5' direction.</text>
        <dbReference type="EC" id="5.6.2.4"/>
    </reaction>
</comment>
<keyword evidence="3" id="KW-0413">Isomerase</keyword>
<gene>
    <name evidence="7" type="ORF">CDEB00056_LOCUS1673</name>
</gene>
<accession>A0A7S3V4R0</accession>
<keyword evidence="2" id="KW-0238">DNA-binding</keyword>
<dbReference type="SMART" id="SM00487">
    <property type="entry name" value="DEXDc"/>
    <property type="match status" value="1"/>
</dbReference>
<dbReference type="GO" id="GO:0003677">
    <property type="term" value="F:DNA binding"/>
    <property type="evidence" value="ECO:0007669"/>
    <property type="project" value="UniProtKB-KW"/>
</dbReference>
<dbReference type="Pfam" id="PF00270">
    <property type="entry name" value="DEAD"/>
    <property type="match status" value="1"/>
</dbReference>
<dbReference type="GO" id="GO:0005694">
    <property type="term" value="C:chromosome"/>
    <property type="evidence" value="ECO:0007669"/>
    <property type="project" value="TreeGrafter"/>
</dbReference>
<evidence type="ECO:0000256" key="3">
    <source>
        <dbReference type="ARBA" id="ARBA00023235"/>
    </source>
</evidence>
<dbReference type="Gene3D" id="3.40.50.300">
    <property type="entry name" value="P-loop containing nucleotide triphosphate hydrolases"/>
    <property type="match status" value="1"/>
</dbReference>
<evidence type="ECO:0000256" key="1">
    <source>
        <dbReference type="ARBA" id="ARBA00005446"/>
    </source>
</evidence>
<evidence type="ECO:0000256" key="4">
    <source>
        <dbReference type="ARBA" id="ARBA00034617"/>
    </source>
</evidence>
<dbReference type="AlphaFoldDB" id="A0A7S3V4R0"/>
<comment type="similarity">
    <text evidence="1">Belongs to the helicase family. RecQ subfamily.</text>
</comment>